<dbReference type="EMBL" id="KT271770">
    <property type="protein sequence ID" value="ALK43923.1"/>
    <property type="molecule type" value="Genomic_DNA"/>
</dbReference>
<geneLocation type="plasmid" evidence="1">
    <name>Mobile Element-1</name>
</geneLocation>
<proteinExistence type="predicted"/>
<sequence length="75" mass="8734">MNDYTKEELKLLGGCVFSKFIASLNDPSIHHLQNDLKNIRNKIDFMIDNYCEHDVCAIDYDHQAVRCKSCKEIVE</sequence>
<protein>
    <submittedName>
        <fullName evidence="1">Uncharacterized protein</fullName>
    </submittedName>
</protein>
<organism evidence="1">
    <name type="scientific">Legionella pneumophila</name>
    <dbReference type="NCBI Taxonomy" id="446"/>
    <lineage>
        <taxon>Bacteria</taxon>
        <taxon>Pseudomonadati</taxon>
        <taxon>Pseudomonadota</taxon>
        <taxon>Gammaproteobacteria</taxon>
        <taxon>Legionellales</taxon>
        <taxon>Legionellaceae</taxon>
        <taxon>Legionella</taxon>
    </lineage>
</organism>
<dbReference type="RefSeq" id="WP_061515179.1">
    <property type="nucleotide sequence ID" value="NZ_KQ973600.1"/>
</dbReference>
<name>A0A140AYM6_LEGPN</name>
<reference evidence="1" key="1">
    <citation type="journal article" date="2016" name="Cell. Microbiol.">
        <title>Active and Adaptive Legionella CRISPR-Cas reveals a recurrent challenge to the pathogen.</title>
        <authorList>
            <person name="Rao C."/>
            <person name="Guyard C."/>
            <person name="Pelaz C."/>
            <person name="Wasserscheid J."/>
            <person name="Bondy-Denomy J."/>
            <person name="Dewar K."/>
            <person name="Ensminger A.W."/>
        </authorList>
    </citation>
    <scope>NUCLEOTIDE SEQUENCE</scope>
    <source>
        <strain evidence="1">Murcia-2001 4983</strain>
        <plasmid evidence="1">Mobile Element-1</plasmid>
    </source>
</reference>
<accession>A0A140AYM6</accession>
<evidence type="ECO:0000313" key="1">
    <source>
        <dbReference type="EMBL" id="ALK43923.1"/>
    </source>
</evidence>
<keyword evidence="1" id="KW-0614">Plasmid</keyword>
<dbReference type="AlphaFoldDB" id="A0A140AYM6"/>